<reference evidence="1 2" key="1">
    <citation type="submission" date="2023-09" db="EMBL/GenBank/DDBJ databases">
        <title>Nesidiocoris tenuis whole genome shotgun sequence.</title>
        <authorList>
            <person name="Shibata T."/>
            <person name="Shimoda M."/>
            <person name="Kobayashi T."/>
            <person name="Uehara T."/>
        </authorList>
    </citation>
    <scope>NUCLEOTIDE SEQUENCE [LARGE SCALE GENOMIC DNA]</scope>
    <source>
        <strain evidence="1 2">Japan</strain>
    </source>
</reference>
<proteinExistence type="predicted"/>
<dbReference type="EMBL" id="AP028909">
    <property type="protein sequence ID" value="BES87646.1"/>
    <property type="molecule type" value="Genomic_DNA"/>
</dbReference>
<name>A0ABN7A9T7_9HEMI</name>
<protein>
    <submittedName>
        <fullName evidence="1">Uncharacterized protein</fullName>
    </submittedName>
</protein>
<sequence>MGTVWIDTPPPSVRLHRADTFPCSGGHHSIDMIHRVLIRKTRMGGDDNSEDVDEGSRKGTKDCSVMAGWWKLKLKVGVAGELLCSSFYMTSSH</sequence>
<gene>
    <name evidence="1" type="ORF">NTJ_00453</name>
</gene>
<keyword evidence="2" id="KW-1185">Reference proteome</keyword>
<evidence type="ECO:0000313" key="2">
    <source>
        <dbReference type="Proteomes" id="UP001307889"/>
    </source>
</evidence>
<organism evidence="1 2">
    <name type="scientific">Nesidiocoris tenuis</name>
    <dbReference type="NCBI Taxonomy" id="355587"/>
    <lineage>
        <taxon>Eukaryota</taxon>
        <taxon>Metazoa</taxon>
        <taxon>Ecdysozoa</taxon>
        <taxon>Arthropoda</taxon>
        <taxon>Hexapoda</taxon>
        <taxon>Insecta</taxon>
        <taxon>Pterygota</taxon>
        <taxon>Neoptera</taxon>
        <taxon>Paraneoptera</taxon>
        <taxon>Hemiptera</taxon>
        <taxon>Heteroptera</taxon>
        <taxon>Panheteroptera</taxon>
        <taxon>Cimicomorpha</taxon>
        <taxon>Miridae</taxon>
        <taxon>Dicyphina</taxon>
        <taxon>Nesidiocoris</taxon>
    </lineage>
</organism>
<evidence type="ECO:0000313" key="1">
    <source>
        <dbReference type="EMBL" id="BES87646.1"/>
    </source>
</evidence>
<dbReference type="Proteomes" id="UP001307889">
    <property type="component" value="Chromosome 1"/>
</dbReference>
<accession>A0ABN7A9T7</accession>